<dbReference type="InterPro" id="IPR018247">
    <property type="entry name" value="EF_Hand_1_Ca_BS"/>
</dbReference>
<dbReference type="EMBL" id="NFIJ01000002">
    <property type="protein sequence ID" value="OUO06845.1"/>
    <property type="molecule type" value="Genomic_DNA"/>
</dbReference>
<proteinExistence type="predicted"/>
<protein>
    <recommendedName>
        <fullName evidence="1">Peptidase C14 caspase domain-containing protein</fullName>
    </recommendedName>
</protein>
<dbReference type="Gene3D" id="3.40.50.1460">
    <property type="match status" value="1"/>
</dbReference>
<dbReference type="GO" id="GO:0006508">
    <property type="term" value="P:proteolysis"/>
    <property type="evidence" value="ECO:0007669"/>
    <property type="project" value="InterPro"/>
</dbReference>
<dbReference type="GO" id="GO:0004197">
    <property type="term" value="F:cysteine-type endopeptidase activity"/>
    <property type="evidence" value="ECO:0007669"/>
    <property type="project" value="InterPro"/>
</dbReference>
<gene>
    <name evidence="2" type="ORF">B5F96_03930</name>
</gene>
<dbReference type="Proteomes" id="UP000195975">
    <property type="component" value="Unassembled WGS sequence"/>
</dbReference>
<reference evidence="3" key="1">
    <citation type="submission" date="2017-04" db="EMBL/GenBank/DDBJ databases">
        <title>Function of individual gut microbiota members based on whole genome sequencing of pure cultures obtained from chicken caecum.</title>
        <authorList>
            <person name="Medvecky M."/>
            <person name="Cejkova D."/>
            <person name="Polansky O."/>
            <person name="Karasova D."/>
            <person name="Kubasova T."/>
            <person name="Cizek A."/>
            <person name="Rychlik I."/>
        </authorList>
    </citation>
    <scope>NUCLEOTIDE SEQUENCE [LARGE SCALE GENOMIC DNA]</scope>
    <source>
        <strain evidence="3">An42</strain>
    </source>
</reference>
<accession>A0A9Q5X925</accession>
<evidence type="ECO:0000259" key="1">
    <source>
        <dbReference type="Pfam" id="PF00656"/>
    </source>
</evidence>
<dbReference type="Pfam" id="PF00656">
    <property type="entry name" value="Peptidase_C14"/>
    <property type="match status" value="1"/>
</dbReference>
<dbReference type="InterPro" id="IPR029030">
    <property type="entry name" value="Caspase-like_dom_sf"/>
</dbReference>
<feature type="domain" description="Peptidase C14 caspase" evidence="1">
    <location>
        <begin position="78"/>
        <end position="319"/>
    </location>
</feature>
<name>A0A9Q5X925_9BACT</name>
<comment type="caution">
    <text evidence="2">The sequence shown here is derived from an EMBL/GenBank/DDBJ whole genome shotgun (WGS) entry which is preliminary data.</text>
</comment>
<sequence length="327" mass="36503">MKKITLLFIVLFYFRFLPQGIGQKRISGRSVSVQFSMVESPLTPEGEGSSLKEHYVSSLQIADLDSLPDDVPIRPNSVAVIIGVEQYDFIPVAPYAARDAELVSRYFKALLGLERVIVHKNKDVSGFFFENLFNAEEGELARIIEKGKTDLYVYYSGHGIPAADGGDVYMLPVDSKMRLIEKQGYSLNTLFEQLDKLQAKSTTVFIDACFSGLGKFSQSGTPLNLMQTKGVKVKPLLYQPWLLNSSFRVFTSSSVGQAALVLDEARTGLFTYFLAMGLRGKADLNGDGHVTAGELYRYIYSNVSENSKKIYQEQIPCFYGDDSFILY</sequence>
<dbReference type="AlphaFoldDB" id="A0A9Q5X925"/>
<evidence type="ECO:0000313" key="2">
    <source>
        <dbReference type="EMBL" id="OUO06845.1"/>
    </source>
</evidence>
<dbReference type="InterPro" id="IPR011600">
    <property type="entry name" value="Pept_C14_caspase"/>
</dbReference>
<dbReference type="RefSeq" id="WP_087375158.1">
    <property type="nucleotide sequence ID" value="NZ_CAJLBM010000002.1"/>
</dbReference>
<dbReference type="PROSITE" id="PS00018">
    <property type="entry name" value="EF_HAND_1"/>
    <property type="match status" value="1"/>
</dbReference>
<dbReference type="SUPFAM" id="SSF52129">
    <property type="entry name" value="Caspase-like"/>
    <property type="match status" value="1"/>
</dbReference>
<organism evidence="2 3">
    <name type="scientific">Parabacteroides johnsonii</name>
    <dbReference type="NCBI Taxonomy" id="387661"/>
    <lineage>
        <taxon>Bacteria</taxon>
        <taxon>Pseudomonadati</taxon>
        <taxon>Bacteroidota</taxon>
        <taxon>Bacteroidia</taxon>
        <taxon>Bacteroidales</taxon>
        <taxon>Tannerellaceae</taxon>
        <taxon>Parabacteroides</taxon>
    </lineage>
</organism>
<evidence type="ECO:0000313" key="3">
    <source>
        <dbReference type="Proteomes" id="UP000195975"/>
    </source>
</evidence>